<accession>A0A178ZCC5</accession>
<dbReference type="PANTHER" id="PTHR43544">
    <property type="entry name" value="SHORT-CHAIN DEHYDROGENASE/REDUCTASE"/>
    <property type="match status" value="1"/>
</dbReference>
<evidence type="ECO:0008006" key="5">
    <source>
        <dbReference type="Google" id="ProtNLM"/>
    </source>
</evidence>
<dbReference type="AlphaFoldDB" id="A0A178ZCC5"/>
<dbReference type="EMBL" id="LVYI01000007">
    <property type="protein sequence ID" value="OAP57408.1"/>
    <property type="molecule type" value="Genomic_DNA"/>
</dbReference>
<dbReference type="RefSeq" id="XP_018690775.1">
    <property type="nucleotide sequence ID" value="XM_018839654.1"/>
</dbReference>
<proteinExistence type="inferred from homology"/>
<dbReference type="PRINTS" id="PR00081">
    <property type="entry name" value="GDHRDH"/>
</dbReference>
<organism evidence="3 4">
    <name type="scientific">Fonsecaea erecta</name>
    <dbReference type="NCBI Taxonomy" id="1367422"/>
    <lineage>
        <taxon>Eukaryota</taxon>
        <taxon>Fungi</taxon>
        <taxon>Dikarya</taxon>
        <taxon>Ascomycota</taxon>
        <taxon>Pezizomycotina</taxon>
        <taxon>Eurotiomycetes</taxon>
        <taxon>Chaetothyriomycetidae</taxon>
        <taxon>Chaetothyriales</taxon>
        <taxon>Herpotrichiellaceae</taxon>
        <taxon>Fonsecaea</taxon>
    </lineage>
</organism>
<dbReference type="GO" id="GO:0005737">
    <property type="term" value="C:cytoplasm"/>
    <property type="evidence" value="ECO:0007669"/>
    <property type="project" value="TreeGrafter"/>
</dbReference>
<dbReference type="Pfam" id="PF00106">
    <property type="entry name" value="adh_short"/>
    <property type="match status" value="1"/>
</dbReference>
<evidence type="ECO:0000313" key="4">
    <source>
        <dbReference type="Proteomes" id="UP000078343"/>
    </source>
</evidence>
<dbReference type="GO" id="GO:0016491">
    <property type="term" value="F:oxidoreductase activity"/>
    <property type="evidence" value="ECO:0007669"/>
    <property type="project" value="TreeGrafter"/>
</dbReference>
<dbReference type="GeneID" id="30012314"/>
<protein>
    <recommendedName>
        <fullName evidence="5">Short chain oxidoreductase</fullName>
    </recommendedName>
</protein>
<dbReference type="Gene3D" id="3.40.50.720">
    <property type="entry name" value="NAD(P)-binding Rossmann-like Domain"/>
    <property type="match status" value="1"/>
</dbReference>
<dbReference type="InterPro" id="IPR036291">
    <property type="entry name" value="NAD(P)-bd_dom_sf"/>
</dbReference>
<dbReference type="InterPro" id="IPR051468">
    <property type="entry name" value="Fungal_SecMetab_SDRs"/>
</dbReference>
<dbReference type="PRINTS" id="PR00080">
    <property type="entry name" value="SDRFAMILY"/>
</dbReference>
<dbReference type="OrthoDB" id="7289984at2759"/>
<dbReference type="Proteomes" id="UP000078343">
    <property type="component" value="Unassembled WGS sequence"/>
</dbReference>
<comment type="similarity">
    <text evidence="1 2">Belongs to the short-chain dehydrogenases/reductases (SDR) family.</text>
</comment>
<evidence type="ECO:0000256" key="2">
    <source>
        <dbReference type="RuleBase" id="RU000363"/>
    </source>
</evidence>
<keyword evidence="4" id="KW-1185">Reference proteome</keyword>
<comment type="caution">
    <text evidence="3">The sequence shown here is derived from an EMBL/GenBank/DDBJ whole genome shotgun (WGS) entry which is preliminary data.</text>
</comment>
<gene>
    <name evidence="3" type="ORF">AYL99_08146</name>
</gene>
<evidence type="ECO:0000256" key="1">
    <source>
        <dbReference type="ARBA" id="ARBA00006484"/>
    </source>
</evidence>
<sequence length="259" mass="28172">MASYLITGANRGLGLLMVSFLASKPASEVRLIIAAARKSSTELDKLVADSNLASKPTVIALNLSVAQDTSVGAFADEVAKVLGSSGLDVLINNAGVLYYSSDPKAPMETMDNLFQHWEVNVNGVHLVSKALLPLLRQGWKKTIVNVSSAMSSITRAREFMFQPCPAYKITKAAMNMMTVQYASYLEPEGFVVFNIDPGWARTEMGSQHADLDPKESAECLITKVLSATSQDNGKFFDANVPSWEYKGGPNRYNGQIIPW</sequence>
<dbReference type="SUPFAM" id="SSF51735">
    <property type="entry name" value="NAD(P)-binding Rossmann-fold domains"/>
    <property type="match status" value="1"/>
</dbReference>
<name>A0A178ZCC5_9EURO</name>
<evidence type="ECO:0000313" key="3">
    <source>
        <dbReference type="EMBL" id="OAP57408.1"/>
    </source>
</evidence>
<reference evidence="3 4" key="1">
    <citation type="submission" date="2016-04" db="EMBL/GenBank/DDBJ databases">
        <title>Draft genome of Fonsecaea erecta CBS 125763.</title>
        <authorList>
            <person name="Weiss V.A."/>
            <person name="Vicente V.A."/>
            <person name="Raittz R.T."/>
            <person name="Moreno L.F."/>
            <person name="De Souza E.M."/>
            <person name="Pedrosa F.O."/>
            <person name="Steffens M.B."/>
            <person name="Faoro H."/>
            <person name="Tadra-Sfeir M.Z."/>
            <person name="Najafzadeh M.J."/>
            <person name="Felipe M.S."/>
            <person name="Teixeira M."/>
            <person name="Sun J."/>
            <person name="Xi L."/>
            <person name="Gomes R."/>
            <person name="De Azevedo C.M."/>
            <person name="Salgado C.G."/>
            <person name="Da Silva M.B."/>
            <person name="Nascimento M.F."/>
            <person name="Queiroz-Telles F."/>
            <person name="Attili D.S."/>
            <person name="Gorbushina A."/>
        </authorList>
    </citation>
    <scope>NUCLEOTIDE SEQUENCE [LARGE SCALE GENOMIC DNA]</scope>
    <source>
        <strain evidence="3 4">CBS 125763</strain>
    </source>
</reference>
<dbReference type="InterPro" id="IPR002347">
    <property type="entry name" value="SDR_fam"/>
</dbReference>
<dbReference type="PANTHER" id="PTHR43544:SF36">
    <property type="entry name" value="CHAIN OXIDOREDUCTASE (CSGA), PUTATIVE (AFU_ORTHOLOGUE AFUA_4G00910)-RELATED"/>
    <property type="match status" value="1"/>
</dbReference>